<dbReference type="RefSeq" id="WP_063000425.1">
    <property type="nucleotide sequence ID" value="NZ_BMMH01000023.1"/>
</dbReference>
<dbReference type="AlphaFoldDB" id="A0A917VYM9"/>
<evidence type="ECO:0000313" key="1">
    <source>
        <dbReference type="EMBL" id="GGL39310.1"/>
    </source>
</evidence>
<gene>
    <name evidence="1" type="ORF">GCM10011588_62550</name>
</gene>
<sequence>MTVSASTENPWGRLAEPIPADAAAADDPVWKDNAFLAFWDSESQVFGSLHVSTSPNAPSARRARFSVSVAGRTTEIVEPLDEGTFRSKSIDFGLDGNFTVDNAAVQAEFSTTPLFIPLDYSTVDLIPALVPGKPFQHFEQAASVTGVVRIDGTATRISARGMRDRSSGFREESAQWAEYATFVAVTDTYFISALKFLRIDGTQNGHGFLVEETTATPITDLHLARNAAAQLLWIRFDLADGSIRTLHTRERHGGFWVPMGPAETEGPAFGAYDDFLTLESDDGARGGGFTEQGVVHRVA</sequence>
<proteinExistence type="predicted"/>
<evidence type="ECO:0000313" key="2">
    <source>
        <dbReference type="Proteomes" id="UP000638263"/>
    </source>
</evidence>
<dbReference type="EMBL" id="BMMH01000023">
    <property type="protein sequence ID" value="GGL39310.1"/>
    <property type="molecule type" value="Genomic_DNA"/>
</dbReference>
<dbReference type="SUPFAM" id="SSF159245">
    <property type="entry name" value="AttH-like"/>
    <property type="match status" value="1"/>
</dbReference>
<evidence type="ECO:0008006" key="3">
    <source>
        <dbReference type="Google" id="ProtNLM"/>
    </source>
</evidence>
<comment type="caution">
    <text evidence="1">The sequence shown here is derived from an EMBL/GenBank/DDBJ whole genome shotgun (WGS) entry which is preliminary data.</text>
</comment>
<dbReference type="Proteomes" id="UP000638263">
    <property type="component" value="Unassembled WGS sequence"/>
</dbReference>
<accession>A0A917VYM9</accession>
<reference evidence="1" key="2">
    <citation type="submission" date="2020-09" db="EMBL/GenBank/DDBJ databases">
        <authorList>
            <person name="Sun Q."/>
            <person name="Zhou Y."/>
        </authorList>
    </citation>
    <scope>NUCLEOTIDE SEQUENCE</scope>
    <source>
        <strain evidence="1">CGMCC 4.3508</strain>
    </source>
</reference>
<organism evidence="1 2">
    <name type="scientific">Nocardia jinanensis</name>
    <dbReference type="NCBI Taxonomy" id="382504"/>
    <lineage>
        <taxon>Bacteria</taxon>
        <taxon>Bacillati</taxon>
        <taxon>Actinomycetota</taxon>
        <taxon>Actinomycetes</taxon>
        <taxon>Mycobacteriales</taxon>
        <taxon>Nocardiaceae</taxon>
        <taxon>Nocardia</taxon>
    </lineage>
</organism>
<keyword evidence="2" id="KW-1185">Reference proteome</keyword>
<reference evidence="1" key="1">
    <citation type="journal article" date="2014" name="Int. J. Syst. Evol. Microbiol.">
        <title>Complete genome sequence of Corynebacterium casei LMG S-19264T (=DSM 44701T), isolated from a smear-ripened cheese.</title>
        <authorList>
            <consortium name="US DOE Joint Genome Institute (JGI-PGF)"/>
            <person name="Walter F."/>
            <person name="Albersmeier A."/>
            <person name="Kalinowski J."/>
            <person name="Ruckert C."/>
        </authorList>
    </citation>
    <scope>NUCLEOTIDE SEQUENCE</scope>
    <source>
        <strain evidence="1">CGMCC 4.3508</strain>
    </source>
</reference>
<name>A0A917VYM9_9NOCA</name>
<protein>
    <recommendedName>
        <fullName evidence="3">AttH domain-containing protein</fullName>
    </recommendedName>
</protein>